<keyword evidence="2" id="KW-0614">Plasmid</keyword>
<evidence type="ECO:0000313" key="2">
    <source>
        <dbReference type="EMBL" id="QMR42868.1"/>
    </source>
</evidence>
<dbReference type="InterPro" id="IPR015946">
    <property type="entry name" value="KH_dom-like_a/b"/>
</dbReference>
<dbReference type="Pfam" id="PF02566">
    <property type="entry name" value="OsmC"/>
    <property type="match status" value="1"/>
</dbReference>
<name>A0AAP9U7U8_KLEAE</name>
<dbReference type="Proteomes" id="UP000514462">
    <property type="component" value="Plasmid pRHBSTW-00938_2"/>
</dbReference>
<dbReference type="InterPro" id="IPR022742">
    <property type="entry name" value="Hydrolase_4"/>
</dbReference>
<dbReference type="InterPro" id="IPR036102">
    <property type="entry name" value="OsmC/Ohrsf"/>
</dbReference>
<feature type="domain" description="Serine aminopeptidase S33" evidence="1">
    <location>
        <begin position="46"/>
        <end position="134"/>
    </location>
</feature>
<organism evidence="2 3">
    <name type="scientific">Klebsiella aerogenes</name>
    <name type="common">Enterobacter aerogenes</name>
    <dbReference type="NCBI Taxonomy" id="548"/>
    <lineage>
        <taxon>Bacteria</taxon>
        <taxon>Pseudomonadati</taxon>
        <taxon>Pseudomonadota</taxon>
        <taxon>Gammaproteobacteria</taxon>
        <taxon>Enterobacterales</taxon>
        <taxon>Enterobacteriaceae</taxon>
        <taxon>Klebsiella/Raoultella group</taxon>
        <taxon>Klebsiella</taxon>
    </lineage>
</organism>
<evidence type="ECO:0000313" key="3">
    <source>
        <dbReference type="Proteomes" id="UP000514462"/>
    </source>
</evidence>
<accession>A0AAP9U7U8</accession>
<dbReference type="Gene3D" id="3.40.50.1820">
    <property type="entry name" value="alpha/beta hydrolase"/>
    <property type="match status" value="1"/>
</dbReference>
<protein>
    <submittedName>
        <fullName evidence="2">OsmC family protein</fullName>
    </submittedName>
</protein>
<gene>
    <name evidence="2" type="ORF">HV331_25440</name>
</gene>
<dbReference type="EMBL" id="CP055905">
    <property type="protein sequence ID" value="QMR42868.1"/>
    <property type="molecule type" value="Genomic_DNA"/>
</dbReference>
<dbReference type="SUPFAM" id="SSF53474">
    <property type="entry name" value="alpha/beta-Hydrolases"/>
    <property type="match status" value="1"/>
</dbReference>
<reference evidence="3" key="1">
    <citation type="submission" date="2020-06" db="EMBL/GenBank/DDBJ databases">
        <title>REHAB project genomes.</title>
        <authorList>
            <person name="Shaw L.P."/>
        </authorList>
    </citation>
    <scope>NUCLEOTIDE SEQUENCE [LARGE SCALE GENOMIC DNA]</scope>
    <source>
        <strain evidence="3">RHBSTW-00938</strain>
        <plasmid evidence="3">prhbstw-00938_2</plasmid>
    </source>
</reference>
<dbReference type="SUPFAM" id="SSF82784">
    <property type="entry name" value="OsmC-like"/>
    <property type="match status" value="1"/>
</dbReference>
<dbReference type="InterPro" id="IPR003718">
    <property type="entry name" value="OsmC/Ohr_fam"/>
</dbReference>
<dbReference type="PANTHER" id="PTHR39624">
    <property type="entry name" value="PROTEIN INVOLVED IN RIMO-MEDIATED BETA-METHYLTHIOLATION OF RIBOSOMAL PROTEIN S12 YCAO"/>
    <property type="match status" value="1"/>
</dbReference>
<dbReference type="Pfam" id="PF12146">
    <property type="entry name" value="Hydrolase_4"/>
    <property type="match status" value="1"/>
</dbReference>
<dbReference type="Gene3D" id="3.30.300.20">
    <property type="match status" value="1"/>
</dbReference>
<proteinExistence type="predicted"/>
<dbReference type="InterPro" id="IPR029058">
    <property type="entry name" value="AB_hydrolase_fold"/>
</dbReference>
<sequence length="409" mass="44795">MIIQKQKLTFLNSEGIALSGLLESPANPRGYALFAHCFTCGKGLNSASHISHALAEEGFAVLRFDFTGLGGSDGDFANTNFSSNVEDLQAAADYLAHHYQPPSLLVGHSLGGTAALVAALKLDSVKCVATLGAPAQPEHILKQFRADVQSIKTQGEAQVILAGRPFSVKKQFIEDVEQYRMNEKLRSLNKALLVLHSPRDTVVSVNQAELLYTAARHPKSFISLDPADHLLSNAVDARYAAECIATWAARYLPVIAPAASHNTVPESGDVQVSVLEGDFLCHVRTSDHQWVSDEPPASGGEGKGPTPYDLLLAALGTCTSMTMRMYARRKKIRLTHLVITLRHSRKYSEDCETCIDGRYIADYIQREIHIEGELTPENLSRLEAIADQCPVHKTLHNHINIITRLKKVN</sequence>
<dbReference type="PANTHER" id="PTHR39624:SF2">
    <property type="entry name" value="OSMC-LIKE PROTEIN"/>
    <property type="match status" value="1"/>
</dbReference>
<dbReference type="AlphaFoldDB" id="A0AAP9U7U8"/>
<geneLocation type="plasmid" evidence="3">
    <name>prhbstw-00938_2</name>
</geneLocation>
<dbReference type="RefSeq" id="WP_182015641.1">
    <property type="nucleotide sequence ID" value="NZ_CP055905.1"/>
</dbReference>
<evidence type="ECO:0000259" key="1">
    <source>
        <dbReference type="Pfam" id="PF12146"/>
    </source>
</evidence>